<proteinExistence type="predicted"/>
<feature type="domain" description="TPX2 central" evidence="2">
    <location>
        <begin position="293"/>
        <end position="457"/>
    </location>
</feature>
<dbReference type="InterPro" id="IPR027330">
    <property type="entry name" value="TPX2_central_dom"/>
</dbReference>
<dbReference type="GO" id="GO:0005880">
    <property type="term" value="C:nuclear microtubule"/>
    <property type="evidence" value="ECO:0007669"/>
    <property type="project" value="TreeGrafter"/>
</dbReference>
<evidence type="ECO:0000259" key="2">
    <source>
        <dbReference type="Pfam" id="PF12214"/>
    </source>
</evidence>
<feature type="region of interest" description="Disordered" evidence="1">
    <location>
        <begin position="374"/>
        <end position="394"/>
    </location>
</feature>
<reference evidence="3" key="1">
    <citation type="submission" date="2023-12" db="EMBL/GenBank/DDBJ databases">
        <title>Genome assembly of Anisodus tanguticus.</title>
        <authorList>
            <person name="Wang Y.-J."/>
        </authorList>
    </citation>
    <scope>NUCLEOTIDE SEQUENCE</scope>
    <source>
        <strain evidence="3">KB-2021</strain>
        <tissue evidence="3">Leaf</tissue>
    </source>
</reference>
<dbReference type="Pfam" id="PF12214">
    <property type="entry name" value="TPX2_importin"/>
    <property type="match status" value="1"/>
</dbReference>
<sequence length="513" mass="57453">MEEEMEDMVEYTFMAVEIDLDYEFDAPRYFDFCCDESLPVTRLAESWFESAGSYPPSPFVTRLISKEDILLESINVSPKSKAENMNLSDSDSDIEVEQEVPAVLKGFDNSVQLSWTEIDTTCNCLLPLAHGEGNNAGISAISNAEKLLNQLRQLPSGLTFFNHMAKGATKGKTRCSTKPSCPRSSTLMKPTASHLAKQNLPRPIGESRLPTFLVEKNGTNSTVIETQAAKRQKLESGHLRKVAEAKPVFSFVHKAPTRMSSLWPFTKNGWDLASTVSFDHDGKVDNNTSAKPRITVPREPELQTTHRAQRARPKGSEQAENLPPIRRFKALPLNRKIFEGPSLPPKRSNPQLPQFQEFHLKTSERAMQHRSAVTTSAANSSTSDKVLQKTNTNSTVECGNREFRRINHVEAPKQEESVSTYNFKALPLNKKILSSKGDIGVFRNTKRETTVPMEFNFHTVKRIPHNPPIDLFNKLSLTSEPQPAGGVQLKAQRPSCFLSKVPFVYPFSFSDLI</sequence>
<organism evidence="3 4">
    <name type="scientific">Anisodus tanguticus</name>
    <dbReference type="NCBI Taxonomy" id="243964"/>
    <lineage>
        <taxon>Eukaryota</taxon>
        <taxon>Viridiplantae</taxon>
        <taxon>Streptophyta</taxon>
        <taxon>Embryophyta</taxon>
        <taxon>Tracheophyta</taxon>
        <taxon>Spermatophyta</taxon>
        <taxon>Magnoliopsida</taxon>
        <taxon>eudicotyledons</taxon>
        <taxon>Gunneridae</taxon>
        <taxon>Pentapetalae</taxon>
        <taxon>asterids</taxon>
        <taxon>lamiids</taxon>
        <taxon>Solanales</taxon>
        <taxon>Solanaceae</taxon>
        <taxon>Solanoideae</taxon>
        <taxon>Hyoscyameae</taxon>
        <taxon>Anisodus</taxon>
    </lineage>
</organism>
<dbReference type="EMBL" id="JAVYJV010000024">
    <property type="protein sequence ID" value="KAK4338334.1"/>
    <property type="molecule type" value="Genomic_DNA"/>
</dbReference>
<dbReference type="GO" id="GO:0060236">
    <property type="term" value="P:regulation of mitotic spindle organization"/>
    <property type="evidence" value="ECO:0007669"/>
    <property type="project" value="InterPro"/>
</dbReference>
<dbReference type="PANTHER" id="PTHR14326:SF15">
    <property type="entry name" value="OS06G0130200 PROTEIN"/>
    <property type="match status" value="1"/>
</dbReference>
<feature type="compositionally biased region" description="Polar residues" evidence="1">
    <location>
        <begin position="384"/>
        <end position="394"/>
    </location>
</feature>
<feature type="region of interest" description="Disordered" evidence="1">
    <location>
        <begin position="171"/>
        <end position="195"/>
    </location>
</feature>
<comment type="caution">
    <text evidence="3">The sequence shown here is derived from an EMBL/GenBank/DDBJ whole genome shotgun (WGS) entry which is preliminary data.</text>
</comment>
<feature type="compositionally biased region" description="Polar residues" evidence="1">
    <location>
        <begin position="176"/>
        <end position="188"/>
    </location>
</feature>
<dbReference type="GO" id="GO:0008017">
    <property type="term" value="F:microtubule binding"/>
    <property type="evidence" value="ECO:0007669"/>
    <property type="project" value="TreeGrafter"/>
</dbReference>
<dbReference type="GO" id="GO:0090307">
    <property type="term" value="P:mitotic spindle assembly"/>
    <property type="evidence" value="ECO:0007669"/>
    <property type="project" value="TreeGrafter"/>
</dbReference>
<keyword evidence="4" id="KW-1185">Reference proteome</keyword>
<evidence type="ECO:0000256" key="1">
    <source>
        <dbReference type="SAM" id="MobiDB-lite"/>
    </source>
</evidence>
<dbReference type="AlphaFoldDB" id="A0AAE1UV43"/>
<evidence type="ECO:0000313" key="3">
    <source>
        <dbReference type="EMBL" id="KAK4338334.1"/>
    </source>
</evidence>
<accession>A0AAE1UV43</accession>
<gene>
    <name evidence="3" type="ORF">RND71_042821</name>
</gene>
<dbReference type="GO" id="GO:0030295">
    <property type="term" value="F:protein kinase activator activity"/>
    <property type="evidence" value="ECO:0007669"/>
    <property type="project" value="TreeGrafter"/>
</dbReference>
<dbReference type="PANTHER" id="PTHR14326">
    <property type="entry name" value="TARGETING PROTEIN FOR XKLP2"/>
    <property type="match status" value="1"/>
</dbReference>
<dbReference type="InterPro" id="IPR009675">
    <property type="entry name" value="TPX2_fam"/>
</dbReference>
<protein>
    <recommendedName>
        <fullName evidence="2">TPX2 central domain-containing protein</fullName>
    </recommendedName>
</protein>
<dbReference type="Proteomes" id="UP001291623">
    <property type="component" value="Unassembled WGS sequence"/>
</dbReference>
<dbReference type="GO" id="GO:0005819">
    <property type="term" value="C:spindle"/>
    <property type="evidence" value="ECO:0007669"/>
    <property type="project" value="InterPro"/>
</dbReference>
<evidence type="ECO:0000313" key="4">
    <source>
        <dbReference type="Proteomes" id="UP001291623"/>
    </source>
</evidence>
<feature type="compositionally biased region" description="Low complexity" evidence="1">
    <location>
        <begin position="374"/>
        <end position="383"/>
    </location>
</feature>
<name>A0AAE1UV43_9SOLA</name>